<feature type="compositionally biased region" description="Low complexity" evidence="1">
    <location>
        <begin position="21"/>
        <end position="38"/>
    </location>
</feature>
<dbReference type="AlphaFoldDB" id="A0A9P7K4Y6"/>
<dbReference type="OrthoDB" id="3268823at2759"/>
<feature type="compositionally biased region" description="Basic and acidic residues" evidence="1">
    <location>
        <begin position="274"/>
        <end position="285"/>
    </location>
</feature>
<feature type="region of interest" description="Disordered" evidence="1">
    <location>
        <begin position="1"/>
        <end position="54"/>
    </location>
</feature>
<keyword evidence="3" id="KW-1185">Reference proteome</keyword>
<feature type="compositionally biased region" description="Basic and acidic residues" evidence="1">
    <location>
        <begin position="374"/>
        <end position="387"/>
    </location>
</feature>
<reference evidence="2" key="1">
    <citation type="submission" date="2021-02" db="EMBL/GenBank/DDBJ databases">
        <authorList>
            <person name="Nieuwenhuis M."/>
            <person name="Van De Peppel L.J.J."/>
        </authorList>
    </citation>
    <scope>NUCLEOTIDE SEQUENCE</scope>
    <source>
        <strain evidence="2">D49</strain>
    </source>
</reference>
<name>A0A9P7K4Y6_9AGAR</name>
<feature type="compositionally biased region" description="Basic and acidic residues" evidence="1">
    <location>
        <begin position="1"/>
        <end position="11"/>
    </location>
</feature>
<evidence type="ECO:0000313" key="2">
    <source>
        <dbReference type="EMBL" id="KAG5637078.1"/>
    </source>
</evidence>
<reference evidence="2" key="2">
    <citation type="submission" date="2021-10" db="EMBL/GenBank/DDBJ databases">
        <title>Phylogenomics reveals ancestral predisposition of the termite-cultivated fungus Termitomyces towards a domesticated lifestyle.</title>
        <authorList>
            <person name="Auxier B."/>
            <person name="Grum-Grzhimaylo A."/>
            <person name="Cardenas M.E."/>
            <person name="Lodge J.D."/>
            <person name="Laessoe T."/>
            <person name="Pedersen O."/>
            <person name="Smith M.E."/>
            <person name="Kuyper T.W."/>
            <person name="Franco-Molano E.A."/>
            <person name="Baroni T.J."/>
            <person name="Aanen D.K."/>
        </authorList>
    </citation>
    <scope>NUCLEOTIDE SEQUENCE</scope>
    <source>
        <strain evidence="2">D49</strain>
    </source>
</reference>
<organism evidence="2 3">
    <name type="scientific">Sphagnurus paluster</name>
    <dbReference type="NCBI Taxonomy" id="117069"/>
    <lineage>
        <taxon>Eukaryota</taxon>
        <taxon>Fungi</taxon>
        <taxon>Dikarya</taxon>
        <taxon>Basidiomycota</taxon>
        <taxon>Agaricomycotina</taxon>
        <taxon>Agaricomycetes</taxon>
        <taxon>Agaricomycetidae</taxon>
        <taxon>Agaricales</taxon>
        <taxon>Tricholomatineae</taxon>
        <taxon>Lyophyllaceae</taxon>
        <taxon>Sphagnurus</taxon>
    </lineage>
</organism>
<dbReference type="Proteomes" id="UP000717328">
    <property type="component" value="Unassembled WGS sequence"/>
</dbReference>
<sequence length="418" mass="43666">MSEPPRIEEKILPSTSAHEWATVTTSSLHHATTSTTSTPGPDFPGAFPRNTEEENDSVDIIAAAKEYIPSQETIKDAVVAVAGTAKQYLPTSVASYFLAPAASRGSDIDPTRSGQEPSLQQVKGEDHGSFAARVPNATGVDTSFLTPHTNGNLDDNSFDSSNISTQTVNGSVTPGSLSSAPSSARDAYTGFIGSSTPDDTDSHVKELLSSADTLSATGGLSPVVDEESSRQQNGAARSGGRIKDAQSAVANTEARTHPLGGPGAVWKGVPLEESYQRALDDKSEMNTKIGTGENTMTTNAGYQNLGKTAIVSKNETQAEKSTERPATANGTSGPERPAVDQPSASPIDKTTESSGPTGDNMPLQTSKIKSVNPDGKDGSPHKSTFMEKIKGEVKVISGKLAHNESKVEEGRRLLGKVA</sequence>
<feature type="compositionally biased region" description="Polar residues" evidence="1">
    <location>
        <begin position="112"/>
        <end position="121"/>
    </location>
</feature>
<accession>A0A9P7K4Y6</accession>
<evidence type="ECO:0000313" key="3">
    <source>
        <dbReference type="Proteomes" id="UP000717328"/>
    </source>
</evidence>
<proteinExistence type="predicted"/>
<feature type="compositionally biased region" description="Polar residues" evidence="1">
    <location>
        <begin position="352"/>
        <end position="369"/>
    </location>
</feature>
<dbReference type="EMBL" id="JABCKI010005863">
    <property type="protein sequence ID" value="KAG5637078.1"/>
    <property type="molecule type" value="Genomic_DNA"/>
</dbReference>
<feature type="compositionally biased region" description="Polar residues" evidence="1">
    <location>
        <begin position="286"/>
        <end position="315"/>
    </location>
</feature>
<feature type="region of interest" description="Disordered" evidence="1">
    <location>
        <begin position="104"/>
        <end position="126"/>
    </location>
</feature>
<evidence type="ECO:0000256" key="1">
    <source>
        <dbReference type="SAM" id="MobiDB-lite"/>
    </source>
</evidence>
<feature type="region of interest" description="Disordered" evidence="1">
    <location>
        <begin position="141"/>
        <end position="182"/>
    </location>
</feature>
<protein>
    <submittedName>
        <fullName evidence="2">Uncharacterized protein</fullName>
    </submittedName>
</protein>
<feature type="region of interest" description="Disordered" evidence="1">
    <location>
        <begin position="213"/>
        <end position="387"/>
    </location>
</feature>
<gene>
    <name evidence="2" type="ORF">H0H81_005848</name>
</gene>
<comment type="caution">
    <text evidence="2">The sequence shown here is derived from an EMBL/GenBank/DDBJ whole genome shotgun (WGS) entry which is preliminary data.</text>
</comment>